<feature type="compositionally biased region" description="Pro residues" evidence="2">
    <location>
        <begin position="96"/>
        <end position="106"/>
    </location>
</feature>
<keyword evidence="4" id="KW-1185">Reference proteome</keyword>
<protein>
    <submittedName>
        <fullName evidence="3">Uncharacterized protein</fullName>
    </submittedName>
</protein>
<sequence>MPRPLPLAGITALLAFLGWQWLEHTSLELQHQQQQTELAATRRELREMTRVLGEQQSQLERLAREVTRTQSSAPALPLALAAEPPASGAGVERPVPATPPERPTPPSEEERVASLEEAVHGEPIDPRWSQQAEDLARSNLSRVLTTSRLESVHCGASLCRVETSHPSQEALEQFREQVLMAPTPVLWNGATYSSVQGDAREGTLTTVSYVAREGRPLPILERR</sequence>
<evidence type="ECO:0000256" key="2">
    <source>
        <dbReference type="SAM" id="MobiDB-lite"/>
    </source>
</evidence>
<name>A0ABX7P9H7_9BACT</name>
<gene>
    <name evidence="3" type="ORF">JY651_20095</name>
</gene>
<evidence type="ECO:0000256" key="1">
    <source>
        <dbReference type="SAM" id="Coils"/>
    </source>
</evidence>
<evidence type="ECO:0000313" key="4">
    <source>
        <dbReference type="Proteomes" id="UP000662747"/>
    </source>
</evidence>
<dbReference type="RefSeq" id="WP_206728599.1">
    <property type="nucleotide sequence ID" value="NZ_CP071090.1"/>
</dbReference>
<organism evidence="3 4">
    <name type="scientific">Pyxidicoccus parkwayensis</name>
    <dbReference type="NCBI Taxonomy" id="2813578"/>
    <lineage>
        <taxon>Bacteria</taxon>
        <taxon>Pseudomonadati</taxon>
        <taxon>Myxococcota</taxon>
        <taxon>Myxococcia</taxon>
        <taxon>Myxococcales</taxon>
        <taxon>Cystobacterineae</taxon>
        <taxon>Myxococcaceae</taxon>
        <taxon>Pyxidicoccus</taxon>
    </lineage>
</organism>
<feature type="compositionally biased region" description="Basic and acidic residues" evidence="2">
    <location>
        <begin position="108"/>
        <end position="125"/>
    </location>
</feature>
<feature type="region of interest" description="Disordered" evidence="2">
    <location>
        <begin position="84"/>
        <end position="127"/>
    </location>
</feature>
<reference evidence="3 4" key="1">
    <citation type="submission" date="2021-02" db="EMBL/GenBank/DDBJ databases">
        <title>De Novo genome assembly of isolated myxobacteria.</title>
        <authorList>
            <person name="Stevens D.C."/>
        </authorList>
    </citation>
    <scope>NUCLEOTIDE SEQUENCE [LARGE SCALE GENOMIC DNA]</scope>
    <source>
        <strain evidence="4">SCPEA02</strain>
    </source>
</reference>
<dbReference type="Proteomes" id="UP000662747">
    <property type="component" value="Chromosome"/>
</dbReference>
<keyword evidence="1" id="KW-0175">Coiled coil</keyword>
<dbReference type="EMBL" id="CP071090">
    <property type="protein sequence ID" value="QSQ27072.1"/>
    <property type="molecule type" value="Genomic_DNA"/>
</dbReference>
<accession>A0ABX7P9H7</accession>
<feature type="coiled-coil region" evidence="1">
    <location>
        <begin position="24"/>
        <end position="65"/>
    </location>
</feature>
<feature type="compositionally biased region" description="Low complexity" evidence="2">
    <location>
        <begin position="84"/>
        <end position="95"/>
    </location>
</feature>
<proteinExistence type="predicted"/>
<evidence type="ECO:0000313" key="3">
    <source>
        <dbReference type="EMBL" id="QSQ27072.1"/>
    </source>
</evidence>